<name>A0A6J4J1B1_9CHLR</name>
<keyword evidence="1" id="KW-0732">Signal</keyword>
<feature type="non-terminal residue" evidence="2">
    <location>
        <position position="121"/>
    </location>
</feature>
<feature type="signal peptide" evidence="1">
    <location>
        <begin position="1"/>
        <end position="21"/>
    </location>
</feature>
<sequence length="121" mass="12886">MKRWASSFTFLLLVALGGAVAQTATTESHAISLLDSIKYDADFAQFDYVNPDAPKGGTVRLATTNSFDTLNPFTLNGVSAAGVGVTYDSLMARSLDESSTLYGLLAATIRVPANNAWVEFD</sequence>
<gene>
    <name evidence="2" type="ORF">AVDCRST_MAG93-2442</name>
</gene>
<proteinExistence type="predicted"/>
<dbReference type="EMBL" id="CADCTR010000832">
    <property type="protein sequence ID" value="CAA9266737.1"/>
    <property type="molecule type" value="Genomic_DNA"/>
</dbReference>
<dbReference type="AlphaFoldDB" id="A0A6J4J1B1"/>
<dbReference type="Gene3D" id="3.40.190.10">
    <property type="entry name" value="Periplasmic binding protein-like II"/>
    <property type="match status" value="1"/>
</dbReference>
<evidence type="ECO:0000256" key="1">
    <source>
        <dbReference type="SAM" id="SignalP"/>
    </source>
</evidence>
<feature type="chain" id="PRO_5027021855" evidence="1">
    <location>
        <begin position="22"/>
        <end position="121"/>
    </location>
</feature>
<dbReference type="SUPFAM" id="SSF53850">
    <property type="entry name" value="Periplasmic binding protein-like II"/>
    <property type="match status" value="1"/>
</dbReference>
<organism evidence="2">
    <name type="scientific">uncultured Chloroflexia bacterium</name>
    <dbReference type="NCBI Taxonomy" id="1672391"/>
    <lineage>
        <taxon>Bacteria</taxon>
        <taxon>Bacillati</taxon>
        <taxon>Chloroflexota</taxon>
        <taxon>Chloroflexia</taxon>
        <taxon>environmental samples</taxon>
    </lineage>
</organism>
<reference evidence="2" key="1">
    <citation type="submission" date="2020-02" db="EMBL/GenBank/DDBJ databases">
        <authorList>
            <person name="Meier V. D."/>
        </authorList>
    </citation>
    <scope>NUCLEOTIDE SEQUENCE</scope>
    <source>
        <strain evidence="2">AVDCRST_MAG93</strain>
    </source>
</reference>
<accession>A0A6J4J1B1</accession>
<evidence type="ECO:0000313" key="2">
    <source>
        <dbReference type="EMBL" id="CAA9266737.1"/>
    </source>
</evidence>
<protein>
    <submittedName>
        <fullName evidence="2">Uncharacterized protein</fullName>
    </submittedName>
</protein>